<reference evidence="10 11" key="1">
    <citation type="journal article" date="2019" name="Int. J. Syst. Evol. Microbiol.">
        <title>The Global Catalogue of Microorganisms (GCM) 10K type strain sequencing project: providing services to taxonomists for standard genome sequencing and annotation.</title>
        <authorList>
            <consortium name="The Broad Institute Genomics Platform"/>
            <consortium name="The Broad Institute Genome Sequencing Center for Infectious Disease"/>
            <person name="Wu L."/>
            <person name="Ma J."/>
        </authorList>
    </citation>
    <scope>NUCLEOTIDE SEQUENCE [LARGE SCALE GENOMIC DNA]</scope>
    <source>
        <strain evidence="10 11">JCM 16327</strain>
    </source>
</reference>
<dbReference type="RefSeq" id="WP_227260968.1">
    <property type="nucleotide sequence ID" value="NZ_BAAADU010000002.1"/>
</dbReference>
<dbReference type="GeneID" id="68573985"/>
<evidence type="ECO:0000256" key="9">
    <source>
        <dbReference type="SAM" id="Phobius"/>
    </source>
</evidence>
<sequence length="292" mass="31759">MSLALTDTLAWVVVAAFALSAVLATRDDEHPARVAAAAAWAVFAVFWALLIDHFLFTQNSFIEGILAALAVPLSLYAAYLVLTDRPTLVRLSRAIAVMGLIYLPFQTIPALTQAAITITAESTYFLITLLGYTPQFVTDPYPSAVVFVHDGHTITTNILLACSGIGSIAIVSGLIAATTAPIRRRLTGIALVVPLIYLLNVARVSFIAIAFGNQWFQWTRPLVTLLYSPLRSEPRISYLFADKILAQSLSVVALVLITLGLLRIIPELAALLDDALYVATKTDYNLEDRLTR</sequence>
<dbReference type="GO" id="GO:0006508">
    <property type="term" value="P:proteolysis"/>
    <property type="evidence" value="ECO:0007669"/>
    <property type="project" value="UniProtKB-KW"/>
</dbReference>
<dbReference type="GO" id="GO:0005886">
    <property type="term" value="C:plasma membrane"/>
    <property type="evidence" value="ECO:0007669"/>
    <property type="project" value="UniProtKB-SubCell"/>
</dbReference>
<feature type="active site" description="Acyl-thioester intermediate" evidence="8">
    <location>
        <position position="162"/>
    </location>
</feature>
<evidence type="ECO:0000256" key="1">
    <source>
        <dbReference type="ARBA" id="ARBA00004651"/>
    </source>
</evidence>
<evidence type="ECO:0000313" key="10">
    <source>
        <dbReference type="EMBL" id="GAA0651734.1"/>
    </source>
</evidence>
<dbReference type="InterPro" id="IPR019127">
    <property type="entry name" value="Exosortase"/>
</dbReference>
<feature type="transmembrane region" description="Helical" evidence="9">
    <location>
        <begin position="61"/>
        <end position="82"/>
    </location>
</feature>
<dbReference type="GO" id="GO:0008233">
    <property type="term" value="F:peptidase activity"/>
    <property type="evidence" value="ECO:0007669"/>
    <property type="project" value="UniProtKB-KW"/>
</dbReference>
<comment type="caution">
    <text evidence="10">The sequence shown here is derived from an EMBL/GenBank/DDBJ whole genome shotgun (WGS) entry which is preliminary data.</text>
</comment>
<evidence type="ECO:0000256" key="3">
    <source>
        <dbReference type="ARBA" id="ARBA00022670"/>
    </source>
</evidence>
<keyword evidence="2" id="KW-1003">Cell membrane</keyword>
<evidence type="ECO:0000256" key="6">
    <source>
        <dbReference type="ARBA" id="ARBA00022989"/>
    </source>
</evidence>
<comment type="subcellular location">
    <subcellularLocation>
        <location evidence="1">Cell membrane</location>
        <topology evidence="1">Multi-pass membrane protein</topology>
    </subcellularLocation>
</comment>
<dbReference type="EMBL" id="BAAADU010000002">
    <property type="protein sequence ID" value="GAA0651734.1"/>
    <property type="molecule type" value="Genomic_DNA"/>
</dbReference>
<feature type="active site" description="Proton donor" evidence="8">
    <location>
        <position position="203"/>
    </location>
</feature>
<keyword evidence="6 9" id="KW-1133">Transmembrane helix</keyword>
<evidence type="ECO:0000256" key="5">
    <source>
        <dbReference type="ARBA" id="ARBA00022801"/>
    </source>
</evidence>
<protein>
    <submittedName>
        <fullName evidence="10">Archaeosortase A</fullName>
    </submittedName>
</protein>
<feature type="transmembrane region" description="Helical" evidence="9">
    <location>
        <begin position="34"/>
        <end position="54"/>
    </location>
</feature>
<feature type="transmembrane region" description="Helical" evidence="9">
    <location>
        <begin position="88"/>
        <end position="105"/>
    </location>
</feature>
<organism evidence="10 11">
    <name type="scientific">Salarchaeum japonicum</name>
    <dbReference type="NCBI Taxonomy" id="555573"/>
    <lineage>
        <taxon>Archaea</taxon>
        <taxon>Methanobacteriati</taxon>
        <taxon>Methanobacteriota</taxon>
        <taxon>Stenosarchaea group</taxon>
        <taxon>Halobacteria</taxon>
        <taxon>Halobacteriales</taxon>
        <taxon>Halobacteriaceae</taxon>
    </lineage>
</organism>
<name>A0AAV3SZZ2_9EURY</name>
<dbReference type="Pfam" id="PF09721">
    <property type="entry name" value="Exosortase_EpsH"/>
    <property type="match status" value="1"/>
</dbReference>
<evidence type="ECO:0000256" key="7">
    <source>
        <dbReference type="ARBA" id="ARBA00023136"/>
    </source>
</evidence>
<keyword evidence="4 9" id="KW-0812">Transmembrane</keyword>
<dbReference type="NCBIfam" id="TIGR04125">
    <property type="entry name" value="exosort_PGF_TRM"/>
    <property type="match status" value="1"/>
</dbReference>
<proteinExistence type="predicted"/>
<evidence type="ECO:0000256" key="4">
    <source>
        <dbReference type="ARBA" id="ARBA00022692"/>
    </source>
</evidence>
<feature type="transmembrane region" description="Helical" evidence="9">
    <location>
        <begin position="236"/>
        <end position="262"/>
    </location>
</feature>
<feature type="transmembrane region" description="Helical" evidence="9">
    <location>
        <begin position="189"/>
        <end position="216"/>
    </location>
</feature>
<dbReference type="InterPro" id="IPR014522">
    <property type="entry name" value="ArtA"/>
</dbReference>
<dbReference type="NCBIfam" id="TIGR04178">
    <property type="entry name" value="exo_archaeo"/>
    <property type="match status" value="1"/>
</dbReference>
<keyword evidence="5" id="KW-0378">Hydrolase</keyword>
<feature type="transmembrane region" description="Helical" evidence="9">
    <location>
        <begin position="154"/>
        <end position="177"/>
    </location>
</feature>
<dbReference type="Proteomes" id="UP001500194">
    <property type="component" value="Unassembled WGS sequence"/>
</dbReference>
<keyword evidence="11" id="KW-1185">Reference proteome</keyword>
<dbReference type="AlphaFoldDB" id="A0AAV3SZZ2"/>
<dbReference type="InterPro" id="IPR026392">
    <property type="entry name" value="Exo/Archaeosortase_dom"/>
</dbReference>
<accession>A0AAV3SZZ2</accession>
<evidence type="ECO:0000256" key="2">
    <source>
        <dbReference type="ARBA" id="ARBA00022475"/>
    </source>
</evidence>
<dbReference type="PIRSF" id="PIRSF025737">
    <property type="entry name" value="Cyco1"/>
    <property type="match status" value="1"/>
</dbReference>
<evidence type="ECO:0000256" key="8">
    <source>
        <dbReference type="PIRSR" id="PIRSR025737-1"/>
    </source>
</evidence>
<keyword evidence="3" id="KW-0645">Protease</keyword>
<keyword evidence="7 9" id="KW-0472">Membrane</keyword>
<evidence type="ECO:0000313" key="11">
    <source>
        <dbReference type="Proteomes" id="UP001500194"/>
    </source>
</evidence>
<gene>
    <name evidence="10" type="primary">artA</name>
    <name evidence="10" type="ORF">GCM10009019_13440</name>
</gene>